<dbReference type="AlphaFoldDB" id="A0A5B7FM73"/>
<feature type="compositionally biased region" description="Basic and acidic residues" evidence="1">
    <location>
        <begin position="24"/>
        <end position="33"/>
    </location>
</feature>
<evidence type="ECO:0000313" key="3">
    <source>
        <dbReference type="Proteomes" id="UP000324222"/>
    </source>
</evidence>
<organism evidence="2 3">
    <name type="scientific">Portunus trituberculatus</name>
    <name type="common">Swimming crab</name>
    <name type="synonym">Neptunus trituberculatus</name>
    <dbReference type="NCBI Taxonomy" id="210409"/>
    <lineage>
        <taxon>Eukaryota</taxon>
        <taxon>Metazoa</taxon>
        <taxon>Ecdysozoa</taxon>
        <taxon>Arthropoda</taxon>
        <taxon>Crustacea</taxon>
        <taxon>Multicrustacea</taxon>
        <taxon>Malacostraca</taxon>
        <taxon>Eumalacostraca</taxon>
        <taxon>Eucarida</taxon>
        <taxon>Decapoda</taxon>
        <taxon>Pleocyemata</taxon>
        <taxon>Brachyura</taxon>
        <taxon>Eubrachyura</taxon>
        <taxon>Portunoidea</taxon>
        <taxon>Portunidae</taxon>
        <taxon>Portuninae</taxon>
        <taxon>Portunus</taxon>
    </lineage>
</organism>
<protein>
    <submittedName>
        <fullName evidence="2">Uncharacterized protein</fullName>
    </submittedName>
</protein>
<comment type="caution">
    <text evidence="2">The sequence shown here is derived from an EMBL/GenBank/DDBJ whole genome shotgun (WGS) entry which is preliminary data.</text>
</comment>
<dbReference type="EMBL" id="VSRR010006768">
    <property type="protein sequence ID" value="MPC45524.1"/>
    <property type="molecule type" value="Genomic_DNA"/>
</dbReference>
<gene>
    <name evidence="2" type="ORF">E2C01_039226</name>
</gene>
<evidence type="ECO:0000256" key="1">
    <source>
        <dbReference type="SAM" id="MobiDB-lite"/>
    </source>
</evidence>
<dbReference type="Proteomes" id="UP000324222">
    <property type="component" value="Unassembled WGS sequence"/>
</dbReference>
<name>A0A5B7FM73_PORTR</name>
<sequence length="70" mass="7978">MALKERTRTAVFCRTESTPTESDAETKFPEQRNTKGTPNNSVPRSLLLETACREETEHCSPNTHKEKNEL</sequence>
<keyword evidence="3" id="KW-1185">Reference proteome</keyword>
<feature type="compositionally biased region" description="Polar residues" evidence="1">
    <location>
        <begin position="34"/>
        <end position="43"/>
    </location>
</feature>
<feature type="region of interest" description="Disordered" evidence="1">
    <location>
        <begin position="1"/>
        <end position="46"/>
    </location>
</feature>
<reference evidence="2 3" key="1">
    <citation type="submission" date="2019-05" db="EMBL/GenBank/DDBJ databases">
        <title>Another draft genome of Portunus trituberculatus and its Hox gene families provides insights of decapod evolution.</title>
        <authorList>
            <person name="Jeong J.-H."/>
            <person name="Song I."/>
            <person name="Kim S."/>
            <person name="Choi T."/>
            <person name="Kim D."/>
            <person name="Ryu S."/>
            <person name="Kim W."/>
        </authorList>
    </citation>
    <scope>NUCLEOTIDE SEQUENCE [LARGE SCALE GENOMIC DNA]</scope>
    <source>
        <tissue evidence="2">Muscle</tissue>
    </source>
</reference>
<proteinExistence type="predicted"/>
<evidence type="ECO:0000313" key="2">
    <source>
        <dbReference type="EMBL" id="MPC45524.1"/>
    </source>
</evidence>
<accession>A0A5B7FM73</accession>